<reference evidence="3 4" key="1">
    <citation type="submission" date="2019-04" db="EMBL/GenBank/DDBJ databases">
        <title>Chitiniphilus eburnea sp. nov., a novel chitinolytic bacterium isolated from aquaculture sludge.</title>
        <authorList>
            <person name="Sheng M."/>
        </authorList>
    </citation>
    <scope>NUCLEOTIDE SEQUENCE [LARGE SCALE GENOMIC DNA]</scope>
    <source>
        <strain evidence="3 4">HX-2-15</strain>
    </source>
</reference>
<keyword evidence="1" id="KW-0732">Signal</keyword>
<name>A0A4U0Q1C4_9NEIS</name>
<dbReference type="NCBIfam" id="TIGR02595">
    <property type="entry name" value="PEP_CTERM"/>
    <property type="match status" value="1"/>
</dbReference>
<feature type="chain" id="PRO_5020713631" evidence="1">
    <location>
        <begin position="25"/>
        <end position="276"/>
    </location>
</feature>
<feature type="signal peptide" evidence="1">
    <location>
        <begin position="1"/>
        <end position="24"/>
    </location>
</feature>
<gene>
    <name evidence="3" type="ORF">FAZ21_07490</name>
</gene>
<feature type="domain" description="Ice-binding protein C-terminal" evidence="2">
    <location>
        <begin position="244"/>
        <end position="268"/>
    </location>
</feature>
<dbReference type="EMBL" id="SUMF01000005">
    <property type="protein sequence ID" value="TJZ74806.1"/>
    <property type="molecule type" value="Genomic_DNA"/>
</dbReference>
<proteinExistence type="predicted"/>
<evidence type="ECO:0000256" key="1">
    <source>
        <dbReference type="SAM" id="SignalP"/>
    </source>
</evidence>
<dbReference type="InterPro" id="IPR013424">
    <property type="entry name" value="Ice-binding_C"/>
</dbReference>
<sequence>MIVMLVRHVLPVLAGLLLSQAAFAIPASIDSTHVTVDFDPDTFTFGIDYYDWGWTNYLDPNSVGYSASTNGVTLDFGSQISLFDYAINESDPLLPVHAFFDAGFSFTAKPGQKIVGYTIDFIGSYNTEYPGGVGMGVDGVGWSSYSSGGGSFVQQLQYNDPIAPALRGSAEAQGSIDWTEVQVGTEIVQVGTDWQEDPFCVGQPDCPLIEVPIYGEVPVYMWQADLGGADLYLQRISFNAITTPVPEPTTTALLLAGGGLVGWARRRKARAGEPRS</sequence>
<evidence type="ECO:0000313" key="3">
    <source>
        <dbReference type="EMBL" id="TJZ74806.1"/>
    </source>
</evidence>
<comment type="caution">
    <text evidence="3">The sequence shown here is derived from an EMBL/GenBank/DDBJ whole genome shotgun (WGS) entry which is preliminary data.</text>
</comment>
<keyword evidence="4" id="KW-1185">Reference proteome</keyword>
<dbReference type="OrthoDB" id="8708738at2"/>
<dbReference type="Proteomes" id="UP000310016">
    <property type="component" value="Unassembled WGS sequence"/>
</dbReference>
<evidence type="ECO:0000313" key="4">
    <source>
        <dbReference type="Proteomes" id="UP000310016"/>
    </source>
</evidence>
<organism evidence="3 4">
    <name type="scientific">Chitiniphilus eburneus</name>
    <dbReference type="NCBI Taxonomy" id="2571148"/>
    <lineage>
        <taxon>Bacteria</taxon>
        <taxon>Pseudomonadati</taxon>
        <taxon>Pseudomonadota</taxon>
        <taxon>Betaproteobacteria</taxon>
        <taxon>Neisseriales</taxon>
        <taxon>Chitinibacteraceae</taxon>
        <taxon>Chitiniphilus</taxon>
    </lineage>
</organism>
<dbReference type="AlphaFoldDB" id="A0A4U0Q1C4"/>
<dbReference type="Pfam" id="PF07589">
    <property type="entry name" value="PEP-CTERM"/>
    <property type="match status" value="1"/>
</dbReference>
<protein>
    <submittedName>
        <fullName evidence="3">PEP-CTERM sorting domain-containing protein</fullName>
    </submittedName>
</protein>
<accession>A0A4U0Q1C4</accession>
<evidence type="ECO:0000259" key="2">
    <source>
        <dbReference type="Pfam" id="PF07589"/>
    </source>
</evidence>